<name>A0AAI9CBD3_STEMA</name>
<evidence type="ECO:0000313" key="2">
    <source>
        <dbReference type="Proteomes" id="UP001214521"/>
    </source>
</evidence>
<comment type="caution">
    <text evidence="1">The sequence shown here is derived from an EMBL/GenBank/DDBJ whole genome shotgun (WGS) entry which is preliminary data.</text>
</comment>
<organism evidence="1 2">
    <name type="scientific">Stenotrophomonas maltophilia</name>
    <name type="common">Pseudomonas maltophilia</name>
    <name type="synonym">Xanthomonas maltophilia</name>
    <dbReference type="NCBI Taxonomy" id="40324"/>
    <lineage>
        <taxon>Bacteria</taxon>
        <taxon>Pseudomonadati</taxon>
        <taxon>Pseudomonadota</taxon>
        <taxon>Gammaproteobacteria</taxon>
        <taxon>Lysobacterales</taxon>
        <taxon>Lysobacteraceae</taxon>
        <taxon>Stenotrophomonas</taxon>
        <taxon>Stenotrophomonas maltophilia group</taxon>
    </lineage>
</organism>
<gene>
    <name evidence="1" type="ORF">QEK83_002200</name>
</gene>
<accession>A0AAI9CBD3</accession>
<proteinExistence type="predicted"/>
<reference evidence="1" key="1">
    <citation type="submission" date="2022-07" db="EMBL/GenBank/DDBJ databases">
        <authorList>
            <consortium name="Clinical and Environmental Microbiology Branch: Whole genome sequencing antimicrobial resistance pathogens in the healthcare setting"/>
        </authorList>
    </citation>
    <scope>NUCLEOTIDE SEQUENCE</scope>
    <source>
        <strain evidence="1">Stenotrophomonas_maltophilia_2021CK-00905</strain>
    </source>
</reference>
<protein>
    <submittedName>
        <fullName evidence="1">Uncharacterized protein</fullName>
    </submittedName>
</protein>
<sequence length="102" mass="11013">MAPPSNVVIPEPSLRPVIVLETHIPGLGLRASFDQRGMLFLALIHIESDAAATVSAHYSQNVHRAATEGIQTGTVVYLLAKGEADRFFEWLRTGISYPGGVN</sequence>
<dbReference type="Proteomes" id="UP001214521">
    <property type="component" value="Unassembled WGS sequence"/>
</dbReference>
<dbReference type="EMBL" id="ABLOMU010000021">
    <property type="protein sequence ID" value="EKT4441547.1"/>
    <property type="molecule type" value="Genomic_DNA"/>
</dbReference>
<evidence type="ECO:0000313" key="1">
    <source>
        <dbReference type="EMBL" id="EKT4441547.1"/>
    </source>
</evidence>
<dbReference type="AlphaFoldDB" id="A0AAI9CBD3"/>